<dbReference type="Proteomes" id="UP001260872">
    <property type="component" value="Unassembled WGS sequence"/>
</dbReference>
<sequence length="260" mass="29712">MNDLIPIRDHDGQQAVSGRDLHAFLGLGRDYTTWFKKMTEYGFIEGQDFTPIRGRTSEVGGRPSVDHALTLDMAKELSMIQRTERGKQARQYFIECERRANTQQVTAPAELSRLEILQLALESEQARVQAEQELEAARPAVAYVERFVSEDDVVTIKAWAAEMGLTEPKARQLLQEHRIIYPKPLGSRWSQSKQRLEAVHEWRAYANYITWFDLRPQHNAPRHHNGQVRTTLYVRQSHALDLAAKIGLTAAPTQPLKLTA</sequence>
<name>A0ABU1FRY9_9MICC</name>
<dbReference type="Pfam" id="PF03374">
    <property type="entry name" value="ANT"/>
    <property type="match status" value="1"/>
</dbReference>
<dbReference type="Pfam" id="PF08346">
    <property type="entry name" value="AntA"/>
    <property type="match status" value="1"/>
</dbReference>
<dbReference type="RefSeq" id="WP_310536808.1">
    <property type="nucleotide sequence ID" value="NZ_BAAAOC010000022.1"/>
</dbReference>
<dbReference type="InterPro" id="IPR005039">
    <property type="entry name" value="Ant_C"/>
</dbReference>
<evidence type="ECO:0000313" key="4">
    <source>
        <dbReference type="Proteomes" id="UP001260872"/>
    </source>
</evidence>
<proteinExistence type="predicted"/>
<gene>
    <name evidence="3" type="ORF">RH857_04660</name>
</gene>
<evidence type="ECO:0000259" key="2">
    <source>
        <dbReference type="Pfam" id="PF08346"/>
    </source>
</evidence>
<accession>A0ABU1FRY9</accession>
<reference evidence="4" key="1">
    <citation type="submission" date="2023-07" db="EMBL/GenBank/DDBJ databases">
        <title>Description of three actinobacteria isolated from air of manufacturing shop in a pharmaceutical factory.</title>
        <authorList>
            <person name="Zhang D.-F."/>
        </authorList>
    </citation>
    <scope>NUCLEOTIDE SEQUENCE [LARGE SCALE GENOMIC DNA]</scope>
    <source>
        <strain evidence="4">CCTCC AB 207010</strain>
    </source>
</reference>
<dbReference type="EMBL" id="JAVKGT010000008">
    <property type="protein sequence ID" value="MDR5711426.1"/>
    <property type="molecule type" value="Genomic_DNA"/>
</dbReference>
<organism evidence="3 4">
    <name type="scientific">Nesterenkonia flava</name>
    <dbReference type="NCBI Taxonomy" id="469799"/>
    <lineage>
        <taxon>Bacteria</taxon>
        <taxon>Bacillati</taxon>
        <taxon>Actinomycetota</taxon>
        <taxon>Actinomycetes</taxon>
        <taxon>Micrococcales</taxon>
        <taxon>Micrococcaceae</taxon>
        <taxon>Nesterenkonia</taxon>
    </lineage>
</organism>
<dbReference type="InterPro" id="IPR013557">
    <property type="entry name" value="AntA/B_antirep"/>
</dbReference>
<evidence type="ECO:0000259" key="1">
    <source>
        <dbReference type="Pfam" id="PF03374"/>
    </source>
</evidence>
<keyword evidence="4" id="KW-1185">Reference proteome</keyword>
<feature type="domain" description="AntA/AntB antirepressor" evidence="2">
    <location>
        <begin position="16"/>
        <end position="83"/>
    </location>
</feature>
<evidence type="ECO:0000313" key="3">
    <source>
        <dbReference type="EMBL" id="MDR5711426.1"/>
    </source>
</evidence>
<comment type="caution">
    <text evidence="3">The sequence shown here is derived from an EMBL/GenBank/DDBJ whole genome shotgun (WGS) entry which is preliminary data.</text>
</comment>
<protein>
    <submittedName>
        <fullName evidence="3">AntA/AntB antirepressor family protein</fullName>
    </submittedName>
</protein>
<feature type="domain" description="Antirepressor protein C-terminal" evidence="1">
    <location>
        <begin position="131"/>
        <end position="236"/>
    </location>
</feature>